<name>A0ABP0SFT1_9DINO</name>
<feature type="compositionally biased region" description="Basic residues" evidence="1">
    <location>
        <begin position="35"/>
        <end position="57"/>
    </location>
</feature>
<keyword evidence="3" id="KW-1185">Reference proteome</keyword>
<dbReference type="EMBL" id="CAXAMN010027528">
    <property type="protein sequence ID" value="CAK9111236.1"/>
    <property type="molecule type" value="Genomic_DNA"/>
</dbReference>
<feature type="compositionally biased region" description="Low complexity" evidence="1">
    <location>
        <begin position="113"/>
        <end position="139"/>
    </location>
</feature>
<feature type="non-terminal residue" evidence="2">
    <location>
        <position position="1"/>
    </location>
</feature>
<gene>
    <name evidence="2" type="ORF">CCMP2556_LOCUS51654</name>
</gene>
<evidence type="ECO:0000313" key="3">
    <source>
        <dbReference type="Proteomes" id="UP001642484"/>
    </source>
</evidence>
<feature type="compositionally biased region" description="Polar residues" evidence="1">
    <location>
        <begin position="76"/>
        <end position="86"/>
    </location>
</feature>
<accession>A0ABP0SFT1</accession>
<reference evidence="2 3" key="1">
    <citation type="submission" date="2024-02" db="EMBL/GenBank/DDBJ databases">
        <authorList>
            <person name="Chen Y."/>
            <person name="Shah S."/>
            <person name="Dougan E. K."/>
            <person name="Thang M."/>
            <person name="Chan C."/>
        </authorList>
    </citation>
    <scope>NUCLEOTIDE SEQUENCE [LARGE SCALE GENOMIC DNA]</scope>
</reference>
<sequence length="174" mass="19246">QGGATEPLDQIFSYRASVAPPDASFRFAMVKRHVKGGKARKTFGPKTKTKPQLRKPKCVIQNAKATSPGGHASVQKDVQMSATPVQAQKADKAQKLSRKQRKKIRLESETSVKPQASPKSRAAASPKAKAAVPSPKMAPEQMDIDVEKSKKQRRKEQRRSIQVKKTQMKKKGNY</sequence>
<evidence type="ECO:0000313" key="2">
    <source>
        <dbReference type="EMBL" id="CAK9111236.1"/>
    </source>
</evidence>
<protein>
    <submittedName>
        <fullName evidence="2">Uncharacterized protein</fullName>
    </submittedName>
</protein>
<dbReference type="Proteomes" id="UP001642484">
    <property type="component" value="Unassembled WGS sequence"/>
</dbReference>
<comment type="caution">
    <text evidence="2">The sequence shown here is derived from an EMBL/GenBank/DDBJ whole genome shotgun (WGS) entry which is preliminary data.</text>
</comment>
<feature type="compositionally biased region" description="Basic residues" evidence="1">
    <location>
        <begin position="95"/>
        <end position="104"/>
    </location>
</feature>
<organism evidence="2 3">
    <name type="scientific">Durusdinium trenchii</name>
    <dbReference type="NCBI Taxonomy" id="1381693"/>
    <lineage>
        <taxon>Eukaryota</taxon>
        <taxon>Sar</taxon>
        <taxon>Alveolata</taxon>
        <taxon>Dinophyceae</taxon>
        <taxon>Suessiales</taxon>
        <taxon>Symbiodiniaceae</taxon>
        <taxon>Durusdinium</taxon>
    </lineage>
</organism>
<feature type="region of interest" description="Disordered" evidence="1">
    <location>
        <begin position="35"/>
        <end position="174"/>
    </location>
</feature>
<evidence type="ECO:0000256" key="1">
    <source>
        <dbReference type="SAM" id="MobiDB-lite"/>
    </source>
</evidence>
<proteinExistence type="predicted"/>